<evidence type="ECO:0000256" key="2">
    <source>
        <dbReference type="ARBA" id="ARBA00022517"/>
    </source>
</evidence>
<proteinExistence type="inferred from homology"/>
<dbReference type="FunFam" id="3.30.300.70:FF:000001">
    <property type="entry name" value="Ribosome maturation factor RimP"/>
    <property type="match status" value="1"/>
</dbReference>
<dbReference type="CDD" id="cd01734">
    <property type="entry name" value="YlxS_C"/>
    <property type="match status" value="1"/>
</dbReference>
<gene>
    <name evidence="3" type="primary">rimP</name>
    <name evidence="6" type="ORF">ELD05_05785</name>
</gene>
<dbReference type="EMBL" id="CP034791">
    <property type="protein sequence ID" value="AZT90185.1"/>
    <property type="molecule type" value="Genomic_DNA"/>
</dbReference>
<dbReference type="RefSeq" id="WP_127351678.1">
    <property type="nucleotide sequence ID" value="NZ_CP034791.1"/>
</dbReference>
<evidence type="ECO:0000256" key="3">
    <source>
        <dbReference type="HAMAP-Rule" id="MF_01077"/>
    </source>
</evidence>
<dbReference type="GO" id="GO:0000028">
    <property type="term" value="P:ribosomal small subunit assembly"/>
    <property type="evidence" value="ECO:0007669"/>
    <property type="project" value="TreeGrafter"/>
</dbReference>
<evidence type="ECO:0000256" key="1">
    <source>
        <dbReference type="ARBA" id="ARBA00022490"/>
    </source>
</evidence>
<dbReference type="Proteomes" id="UP000282930">
    <property type="component" value="Chromosome"/>
</dbReference>
<organism evidence="6 7">
    <name type="scientific">Caldicellulosiruptor changbaiensis</name>
    <dbReference type="NCBI Taxonomy" id="1222016"/>
    <lineage>
        <taxon>Bacteria</taxon>
        <taxon>Bacillati</taxon>
        <taxon>Bacillota</taxon>
        <taxon>Bacillota incertae sedis</taxon>
        <taxon>Caldicellulosiruptorales</taxon>
        <taxon>Caldicellulosiruptoraceae</taxon>
        <taxon>Caldicellulosiruptor</taxon>
    </lineage>
</organism>
<dbReference type="InterPro" id="IPR036847">
    <property type="entry name" value="RimP_C_sf"/>
</dbReference>
<comment type="subcellular location">
    <subcellularLocation>
        <location evidence="3">Cytoplasm</location>
    </subcellularLocation>
</comment>
<dbReference type="InterPro" id="IPR003728">
    <property type="entry name" value="Ribosome_maturation_RimP"/>
</dbReference>
<name>A0A3T0D530_9FIRM</name>
<dbReference type="InterPro" id="IPR028989">
    <property type="entry name" value="RimP_N"/>
</dbReference>
<dbReference type="InterPro" id="IPR028998">
    <property type="entry name" value="RimP_C"/>
</dbReference>
<evidence type="ECO:0000259" key="5">
    <source>
        <dbReference type="Pfam" id="PF17384"/>
    </source>
</evidence>
<keyword evidence="7" id="KW-1185">Reference proteome</keyword>
<dbReference type="PANTHER" id="PTHR33867">
    <property type="entry name" value="RIBOSOME MATURATION FACTOR RIMP"/>
    <property type="match status" value="1"/>
</dbReference>
<comment type="function">
    <text evidence="3">Required for maturation of 30S ribosomal subunits.</text>
</comment>
<sequence>MSKVTKRVEELVKPILEKYGFDLVAIEFKKEGKNHFLRVYIDKPGGITIDDCQLVSEELSNKLDIVDPIPFSYYLEVSSPGVDRPLVNDRDFIRNRGRVVDVFLKQPIMNTTKLTGELVEKKEDVLIIMVDGENISIPFENIKKVKVAIRF</sequence>
<dbReference type="KEGG" id="ccha:ELD05_05785"/>
<feature type="domain" description="Ribosome maturation factor RimP N-terminal" evidence="4">
    <location>
        <begin position="11"/>
        <end position="83"/>
    </location>
</feature>
<dbReference type="HAMAP" id="MF_01077">
    <property type="entry name" value="RimP"/>
    <property type="match status" value="1"/>
</dbReference>
<dbReference type="Pfam" id="PF02576">
    <property type="entry name" value="RimP_N"/>
    <property type="match status" value="1"/>
</dbReference>
<accession>A0A3T0D530</accession>
<evidence type="ECO:0000313" key="6">
    <source>
        <dbReference type="EMBL" id="AZT90185.1"/>
    </source>
</evidence>
<keyword evidence="2 3" id="KW-0690">Ribosome biogenesis</keyword>
<comment type="similarity">
    <text evidence="3">Belongs to the RimP family.</text>
</comment>
<dbReference type="SUPFAM" id="SSF74942">
    <property type="entry name" value="YhbC-like, C-terminal domain"/>
    <property type="match status" value="1"/>
</dbReference>
<feature type="domain" description="Ribosome maturation factor RimP C-terminal" evidence="5">
    <location>
        <begin position="86"/>
        <end position="151"/>
    </location>
</feature>
<dbReference type="InterPro" id="IPR035956">
    <property type="entry name" value="RimP_N_sf"/>
</dbReference>
<dbReference type="PANTHER" id="PTHR33867:SF1">
    <property type="entry name" value="RIBOSOME MATURATION FACTOR RIMP"/>
    <property type="match status" value="1"/>
</dbReference>
<reference evidence="6 7" key="1">
    <citation type="submission" date="2018-12" db="EMBL/GenBank/DDBJ databases">
        <title>Genome sequence from the cellulolytic species, Caldicellulosiruptor changbaiensis.</title>
        <authorList>
            <person name="Blumer-Schuette S.E."/>
            <person name="Mendoza C."/>
        </authorList>
    </citation>
    <scope>NUCLEOTIDE SEQUENCE [LARGE SCALE GENOMIC DNA]</scope>
    <source>
        <strain evidence="6 7">CBS-Z</strain>
    </source>
</reference>
<dbReference type="AlphaFoldDB" id="A0A3T0D530"/>
<evidence type="ECO:0000259" key="4">
    <source>
        <dbReference type="Pfam" id="PF02576"/>
    </source>
</evidence>
<keyword evidence="1 3" id="KW-0963">Cytoplasm</keyword>
<dbReference type="SUPFAM" id="SSF75420">
    <property type="entry name" value="YhbC-like, N-terminal domain"/>
    <property type="match status" value="1"/>
</dbReference>
<dbReference type="Gene3D" id="3.30.300.70">
    <property type="entry name" value="RimP-like superfamily, N-terminal"/>
    <property type="match status" value="1"/>
</dbReference>
<dbReference type="GO" id="GO:0005829">
    <property type="term" value="C:cytosol"/>
    <property type="evidence" value="ECO:0007669"/>
    <property type="project" value="TreeGrafter"/>
</dbReference>
<protein>
    <recommendedName>
        <fullName evidence="3">Ribosome maturation factor RimP</fullName>
    </recommendedName>
</protein>
<dbReference type="Pfam" id="PF17384">
    <property type="entry name" value="DUF150_C"/>
    <property type="match status" value="1"/>
</dbReference>
<dbReference type="Gene3D" id="2.30.30.180">
    <property type="entry name" value="Ribosome maturation factor RimP, C-terminal domain"/>
    <property type="match status" value="1"/>
</dbReference>
<dbReference type="GO" id="GO:0006412">
    <property type="term" value="P:translation"/>
    <property type="evidence" value="ECO:0007669"/>
    <property type="project" value="TreeGrafter"/>
</dbReference>
<evidence type="ECO:0000313" key="7">
    <source>
        <dbReference type="Proteomes" id="UP000282930"/>
    </source>
</evidence>